<reference evidence="2" key="2">
    <citation type="journal article" date="2015" name="Data Brief">
        <title>Shoot transcriptome of the giant reed, Arundo donax.</title>
        <authorList>
            <person name="Barrero R.A."/>
            <person name="Guerrero F.D."/>
            <person name="Moolhuijzen P."/>
            <person name="Goolsby J.A."/>
            <person name="Tidwell J."/>
            <person name="Bellgard S.E."/>
            <person name="Bellgard M.I."/>
        </authorList>
    </citation>
    <scope>NUCLEOTIDE SEQUENCE</scope>
    <source>
        <tissue evidence="2">Shoot tissue taken approximately 20 cm above the soil surface</tissue>
    </source>
</reference>
<dbReference type="AlphaFoldDB" id="A0A0A9FQG7"/>
<keyword evidence="1" id="KW-0812">Transmembrane</keyword>
<keyword evidence="1" id="KW-1133">Transmembrane helix</keyword>
<dbReference type="EMBL" id="GBRH01184387">
    <property type="protein sequence ID" value="JAE13509.1"/>
    <property type="molecule type" value="Transcribed_RNA"/>
</dbReference>
<proteinExistence type="predicted"/>
<reference evidence="2" key="1">
    <citation type="submission" date="2014-09" db="EMBL/GenBank/DDBJ databases">
        <authorList>
            <person name="Magalhaes I.L.F."/>
            <person name="Oliveira U."/>
            <person name="Santos F.R."/>
            <person name="Vidigal T.H.D.A."/>
            <person name="Brescovit A.D."/>
            <person name="Santos A.J."/>
        </authorList>
    </citation>
    <scope>NUCLEOTIDE SEQUENCE</scope>
    <source>
        <tissue evidence="2">Shoot tissue taken approximately 20 cm above the soil surface</tissue>
    </source>
</reference>
<protein>
    <submittedName>
        <fullName evidence="2">Uncharacterized protein</fullName>
    </submittedName>
</protein>
<organism evidence="2">
    <name type="scientific">Arundo donax</name>
    <name type="common">Giant reed</name>
    <name type="synonym">Donax arundinaceus</name>
    <dbReference type="NCBI Taxonomy" id="35708"/>
    <lineage>
        <taxon>Eukaryota</taxon>
        <taxon>Viridiplantae</taxon>
        <taxon>Streptophyta</taxon>
        <taxon>Embryophyta</taxon>
        <taxon>Tracheophyta</taxon>
        <taxon>Spermatophyta</taxon>
        <taxon>Magnoliopsida</taxon>
        <taxon>Liliopsida</taxon>
        <taxon>Poales</taxon>
        <taxon>Poaceae</taxon>
        <taxon>PACMAD clade</taxon>
        <taxon>Arundinoideae</taxon>
        <taxon>Arundineae</taxon>
        <taxon>Arundo</taxon>
    </lineage>
</organism>
<feature type="transmembrane region" description="Helical" evidence="1">
    <location>
        <begin position="33"/>
        <end position="50"/>
    </location>
</feature>
<name>A0A0A9FQG7_ARUDO</name>
<accession>A0A0A9FQG7</accession>
<sequence length="51" mass="5818">MTHSLCSCISCQSLHIVSNALNDCLLANYSREIWYFEIIFVVILYSALLCC</sequence>
<evidence type="ECO:0000256" key="1">
    <source>
        <dbReference type="SAM" id="Phobius"/>
    </source>
</evidence>
<keyword evidence="1" id="KW-0472">Membrane</keyword>
<evidence type="ECO:0000313" key="2">
    <source>
        <dbReference type="EMBL" id="JAE13509.1"/>
    </source>
</evidence>